<dbReference type="EMBL" id="VSSQ01143349">
    <property type="protein sequence ID" value="MPN63636.1"/>
    <property type="molecule type" value="Genomic_DNA"/>
</dbReference>
<name>A0A645JJN3_9ZZZZ</name>
<dbReference type="PANTHER" id="PTHR34408:SF1">
    <property type="entry name" value="GLYCOSYL HYDROLASE FAMILY 19 DOMAIN-CONTAINING PROTEIN HI_1415"/>
    <property type="match status" value="1"/>
</dbReference>
<dbReference type="SMART" id="SM00287">
    <property type="entry name" value="SH3b"/>
    <property type="match status" value="1"/>
</dbReference>
<dbReference type="Pfam" id="PF08239">
    <property type="entry name" value="SH3_3"/>
    <property type="match status" value="1"/>
</dbReference>
<reference evidence="2" key="1">
    <citation type="submission" date="2019-08" db="EMBL/GenBank/DDBJ databases">
        <authorList>
            <person name="Kucharzyk K."/>
            <person name="Murdoch R.W."/>
            <person name="Higgins S."/>
            <person name="Loffler F."/>
        </authorList>
    </citation>
    <scope>NUCLEOTIDE SEQUENCE</scope>
</reference>
<dbReference type="SUPFAM" id="SSF50044">
    <property type="entry name" value="SH3-domain"/>
    <property type="match status" value="1"/>
</dbReference>
<evidence type="ECO:0000259" key="1">
    <source>
        <dbReference type="PROSITE" id="PS51781"/>
    </source>
</evidence>
<evidence type="ECO:0000313" key="2">
    <source>
        <dbReference type="EMBL" id="MPN63636.1"/>
    </source>
</evidence>
<dbReference type="AlphaFoldDB" id="A0A645JJN3"/>
<comment type="caution">
    <text evidence="2">The sequence shown here is derived from an EMBL/GenBank/DDBJ whole genome shotgun (WGS) entry which is preliminary data.</text>
</comment>
<protein>
    <recommendedName>
        <fullName evidence="1">SH3b domain-containing protein</fullName>
    </recommendedName>
</protein>
<proteinExistence type="predicted"/>
<sequence length="99" mass="10775">MLGSSGSWYQIEIPSADVTGYVFAKYVTLTETVKTTQSTGVVTARLNLRAQPSTSAGSRVLLTMDRGSTVTVYSTTNGWCYVDYNGTKGYCYAPYVKMS</sequence>
<dbReference type="InterPro" id="IPR003646">
    <property type="entry name" value="SH3-like_bac-type"/>
</dbReference>
<organism evidence="2">
    <name type="scientific">bioreactor metagenome</name>
    <dbReference type="NCBI Taxonomy" id="1076179"/>
    <lineage>
        <taxon>unclassified sequences</taxon>
        <taxon>metagenomes</taxon>
        <taxon>ecological metagenomes</taxon>
    </lineage>
</organism>
<dbReference type="PANTHER" id="PTHR34408">
    <property type="entry name" value="FAMILY PROTEIN, PUTATIVE-RELATED"/>
    <property type="match status" value="1"/>
</dbReference>
<gene>
    <name evidence="2" type="ORF">SDC9_211401</name>
</gene>
<dbReference type="PROSITE" id="PS51781">
    <property type="entry name" value="SH3B"/>
    <property type="match status" value="1"/>
</dbReference>
<dbReference type="Gene3D" id="2.30.30.40">
    <property type="entry name" value="SH3 Domains"/>
    <property type="match status" value="2"/>
</dbReference>
<dbReference type="InterPro" id="IPR052354">
    <property type="entry name" value="Cell_Wall_Dynamics_Protein"/>
</dbReference>
<dbReference type="InterPro" id="IPR036028">
    <property type="entry name" value="SH3-like_dom_sf"/>
</dbReference>
<feature type="domain" description="SH3b" evidence="1">
    <location>
        <begin position="34"/>
        <end position="99"/>
    </location>
</feature>
<accession>A0A645JJN3</accession>